<dbReference type="PANTHER" id="PTHR42885">
    <property type="entry name" value="HISTIDINOL-PHOSPHATE AMINOTRANSFERASE-RELATED"/>
    <property type="match status" value="1"/>
</dbReference>
<comment type="function">
    <text evidence="2">Decarboxylates L-threonine-O-3-phosphate to yield (R)-1-amino-2-propanol O-2-phosphate, the precursor for the linkage between the nucleotide loop and the corrin ring in cobalamin.</text>
</comment>
<dbReference type="OrthoDB" id="9813612at2"/>
<dbReference type="CDD" id="cd00609">
    <property type="entry name" value="AAT_like"/>
    <property type="match status" value="1"/>
</dbReference>
<dbReference type="GO" id="GO:0048472">
    <property type="term" value="F:threonine-phosphate decarboxylase activity"/>
    <property type="evidence" value="ECO:0007669"/>
    <property type="project" value="UniProtKB-EC"/>
</dbReference>
<evidence type="ECO:0000256" key="2">
    <source>
        <dbReference type="ARBA" id="ARBA00003444"/>
    </source>
</evidence>
<dbReference type="PROSITE" id="PS00105">
    <property type="entry name" value="AA_TRANSFER_CLASS_1"/>
    <property type="match status" value="1"/>
</dbReference>
<reference evidence="11 12" key="1">
    <citation type="submission" date="2018-02" db="EMBL/GenBank/DDBJ databases">
        <title>Jeotgalibacillus proteolyticum sp. nov. a protease producing bacterium isolated from ocean sediments of Laizhou Bay.</title>
        <authorList>
            <person name="Li Y."/>
        </authorList>
    </citation>
    <scope>NUCLEOTIDE SEQUENCE [LARGE SCALE GENOMIC DNA]</scope>
    <source>
        <strain evidence="11 12">22-7</strain>
    </source>
</reference>
<evidence type="ECO:0000256" key="4">
    <source>
        <dbReference type="ARBA" id="ARBA00012285"/>
    </source>
</evidence>
<accession>A0A2S5G9R0</accession>
<dbReference type="EC" id="4.1.1.81" evidence="4"/>
<dbReference type="Gene3D" id="3.90.1150.10">
    <property type="entry name" value="Aspartate Aminotransferase, domain 1"/>
    <property type="match status" value="1"/>
</dbReference>
<evidence type="ECO:0000313" key="12">
    <source>
        <dbReference type="Proteomes" id="UP000239047"/>
    </source>
</evidence>
<keyword evidence="7" id="KW-0456">Lyase</keyword>
<evidence type="ECO:0000256" key="3">
    <source>
        <dbReference type="ARBA" id="ARBA00004953"/>
    </source>
</evidence>
<dbReference type="PANTHER" id="PTHR42885:SF1">
    <property type="entry name" value="THREONINE-PHOSPHATE DECARBOXYLASE"/>
    <property type="match status" value="1"/>
</dbReference>
<keyword evidence="6" id="KW-0663">Pyridoxal phosphate</keyword>
<evidence type="ECO:0000256" key="5">
    <source>
        <dbReference type="ARBA" id="ARBA00022573"/>
    </source>
</evidence>
<gene>
    <name evidence="11" type="ORF">C4B60_14065</name>
</gene>
<evidence type="ECO:0000256" key="1">
    <source>
        <dbReference type="ARBA" id="ARBA00001933"/>
    </source>
</evidence>
<comment type="caution">
    <text evidence="11">The sequence shown here is derived from an EMBL/GenBank/DDBJ whole genome shotgun (WGS) entry which is preliminary data.</text>
</comment>
<comment type="cofactor">
    <cofactor evidence="1">
        <name>pyridoxal 5'-phosphate</name>
        <dbReference type="ChEBI" id="CHEBI:597326"/>
    </cofactor>
</comment>
<dbReference type="RefSeq" id="WP_104058657.1">
    <property type="nucleotide sequence ID" value="NZ_PREZ01000005.1"/>
</dbReference>
<dbReference type="InterPro" id="IPR004839">
    <property type="entry name" value="Aminotransferase_I/II_large"/>
</dbReference>
<evidence type="ECO:0000256" key="9">
    <source>
        <dbReference type="ARBA" id="ARBA00048531"/>
    </source>
</evidence>
<dbReference type="InterPro" id="IPR004838">
    <property type="entry name" value="NHTrfase_class1_PyrdxlP-BS"/>
</dbReference>
<evidence type="ECO:0000256" key="8">
    <source>
        <dbReference type="ARBA" id="ARBA00029996"/>
    </source>
</evidence>
<keyword evidence="5" id="KW-0169">Cobalamin biosynthesis</keyword>
<proteinExistence type="predicted"/>
<dbReference type="GO" id="GO:0009236">
    <property type="term" value="P:cobalamin biosynthetic process"/>
    <property type="evidence" value="ECO:0007669"/>
    <property type="project" value="UniProtKB-UniPathway"/>
</dbReference>
<dbReference type="GO" id="GO:0030170">
    <property type="term" value="F:pyridoxal phosphate binding"/>
    <property type="evidence" value="ECO:0007669"/>
    <property type="project" value="InterPro"/>
</dbReference>
<dbReference type="SUPFAM" id="SSF53383">
    <property type="entry name" value="PLP-dependent transferases"/>
    <property type="match status" value="1"/>
</dbReference>
<dbReference type="Pfam" id="PF00155">
    <property type="entry name" value="Aminotran_1_2"/>
    <property type="match status" value="1"/>
</dbReference>
<dbReference type="InterPro" id="IPR015421">
    <property type="entry name" value="PyrdxlP-dep_Trfase_major"/>
</dbReference>
<comment type="pathway">
    <text evidence="3">Cofactor biosynthesis; adenosylcobalamin biosynthesis.</text>
</comment>
<keyword evidence="12" id="KW-1185">Reference proteome</keyword>
<dbReference type="UniPathway" id="UPA00148"/>
<protein>
    <recommendedName>
        <fullName evidence="4">threonine-phosphate decarboxylase</fullName>
        <ecNumber evidence="4">4.1.1.81</ecNumber>
    </recommendedName>
    <alternativeName>
        <fullName evidence="8">L-threonine-O-3-phosphate decarboxylase</fullName>
    </alternativeName>
</protein>
<evidence type="ECO:0000259" key="10">
    <source>
        <dbReference type="Pfam" id="PF00155"/>
    </source>
</evidence>
<dbReference type="EMBL" id="PREZ01000005">
    <property type="protein sequence ID" value="PPA69664.1"/>
    <property type="molecule type" value="Genomic_DNA"/>
</dbReference>
<dbReference type="InterPro" id="IPR015424">
    <property type="entry name" value="PyrdxlP-dep_Trfase"/>
</dbReference>
<dbReference type="Gene3D" id="3.40.640.10">
    <property type="entry name" value="Type I PLP-dependent aspartate aminotransferase-like (Major domain)"/>
    <property type="match status" value="1"/>
</dbReference>
<dbReference type="AlphaFoldDB" id="A0A2S5G9R0"/>
<name>A0A2S5G9R0_9BACL</name>
<evidence type="ECO:0000313" key="11">
    <source>
        <dbReference type="EMBL" id="PPA69664.1"/>
    </source>
</evidence>
<evidence type="ECO:0000256" key="7">
    <source>
        <dbReference type="ARBA" id="ARBA00023239"/>
    </source>
</evidence>
<evidence type="ECO:0000256" key="6">
    <source>
        <dbReference type="ARBA" id="ARBA00022898"/>
    </source>
</evidence>
<organism evidence="11 12">
    <name type="scientific">Jeotgalibacillus proteolyticus</name>
    <dbReference type="NCBI Taxonomy" id="2082395"/>
    <lineage>
        <taxon>Bacteria</taxon>
        <taxon>Bacillati</taxon>
        <taxon>Bacillota</taxon>
        <taxon>Bacilli</taxon>
        <taxon>Bacillales</taxon>
        <taxon>Caryophanaceae</taxon>
        <taxon>Jeotgalibacillus</taxon>
    </lineage>
</organism>
<dbReference type="Proteomes" id="UP000239047">
    <property type="component" value="Unassembled WGS sequence"/>
</dbReference>
<feature type="domain" description="Aminotransferase class I/classII large" evidence="10">
    <location>
        <begin position="24"/>
        <end position="350"/>
    </location>
</feature>
<dbReference type="NCBIfam" id="TIGR01140">
    <property type="entry name" value="L_thr_O3P_dcar"/>
    <property type="match status" value="1"/>
</dbReference>
<sequence length="361" mass="41435">MALPPHGANPRALYESMNLERPNEIIDFSENTNPLGPPEALRKSWDGWFSSIFSYPDPEGLRLRKEIALFHHVSRHQVLLGNGTAELMMAAARLFQGKKVGIIHPAFSEYERVLKANDCGIHHFYTQEENGWEPDDEELMSFLAQGHALFVCNPVNPTGLPYSRASLEKWICQAETAGGMILLDEAFIDMVGEERSMSGWTGNRGLLIFRSMTKMFSIAGLRLGYLLGSKERVEQMKRWLPHWNVNALALEAGELCISDRKFQEETRQFIHTERTRLFSFYKELGFKTSASQANYYLLQPPDPSDTSELFEYLLKKGLVLRHTENYRGIEGRFLRAGIKTKKQNDRLMQAVKEWQRNAFLL</sequence>
<dbReference type="InterPro" id="IPR015422">
    <property type="entry name" value="PyrdxlP-dep_Trfase_small"/>
</dbReference>
<dbReference type="InterPro" id="IPR005860">
    <property type="entry name" value="CobD"/>
</dbReference>
<comment type="catalytic activity">
    <reaction evidence="9">
        <text>O-phospho-L-threonine + H(+) = (R)-1-aminopropan-2-yl phosphate + CO2</text>
        <dbReference type="Rhea" id="RHEA:11492"/>
        <dbReference type="ChEBI" id="CHEBI:15378"/>
        <dbReference type="ChEBI" id="CHEBI:16526"/>
        <dbReference type="ChEBI" id="CHEBI:58563"/>
        <dbReference type="ChEBI" id="CHEBI:58675"/>
        <dbReference type="EC" id="4.1.1.81"/>
    </reaction>
</comment>